<sequence>MRAIPSSMDSAVVESIDDRLAQVARDQGVRIPWAIESGSRAWGFPSPDSDYDCRFIYVRQASDYLSLWPARDVIETPLDAVLDVNGWDLAKVVRLLLKGNAAALEWLRSPIVYTGDEAFRDRLLALAAETVERDLILRHYLHIGQQQLTSGTSLKRFFYALRPAVTLRWLEDHPESAVPPMDLPTLLRESSVNAEIAEAASELIAAKAVTRELGSSTRPPVLLRFVEAEFERAALRDEKLLAQDWSDRIEVARQRADAWFLAELQHLGE</sequence>
<dbReference type="Pfam" id="PF10127">
    <property type="entry name" value="RlaP"/>
    <property type="match status" value="1"/>
</dbReference>
<dbReference type="EMBL" id="CP049863">
    <property type="protein sequence ID" value="QIK64063.1"/>
    <property type="molecule type" value="Genomic_DNA"/>
</dbReference>
<dbReference type="AlphaFoldDB" id="A0A6G7XHN7"/>
<name>A0A6G7XHN7_9MICO</name>
<dbReference type="RefSeq" id="WP_166292403.1">
    <property type="nucleotide sequence ID" value="NZ_CP049863.1"/>
</dbReference>
<keyword evidence="1" id="KW-0808">Transferase</keyword>
<evidence type="ECO:0000313" key="2">
    <source>
        <dbReference type="Proteomes" id="UP000502677"/>
    </source>
</evidence>
<dbReference type="PANTHER" id="PTHR34817">
    <property type="entry name" value="NUCLEOTIDYLTRANSFERASE"/>
    <property type="match status" value="1"/>
</dbReference>
<dbReference type="InterPro" id="IPR018775">
    <property type="entry name" value="RlaP"/>
</dbReference>
<dbReference type="GO" id="GO:0016740">
    <property type="term" value="F:transferase activity"/>
    <property type="evidence" value="ECO:0007669"/>
    <property type="project" value="UniProtKB-KW"/>
</dbReference>
<proteinExistence type="predicted"/>
<accession>A0A6G7XHN7</accession>
<keyword evidence="2" id="KW-1185">Reference proteome</keyword>
<protein>
    <submittedName>
        <fullName evidence="1">Nucleotidyltransferase domain-containing protein</fullName>
    </submittedName>
</protein>
<dbReference type="PANTHER" id="PTHR34817:SF2">
    <property type="entry name" value="NUCLEOTIDYLTRANSFERASE"/>
    <property type="match status" value="1"/>
</dbReference>
<dbReference type="Proteomes" id="UP000502677">
    <property type="component" value="Chromosome"/>
</dbReference>
<reference evidence="1 2" key="1">
    <citation type="submission" date="2020-03" db="EMBL/GenBank/DDBJ databases">
        <title>Leucobacter sp. nov., isolated from beetles.</title>
        <authorList>
            <person name="Hyun D.-W."/>
            <person name="Bae J.-W."/>
        </authorList>
    </citation>
    <scope>NUCLEOTIDE SEQUENCE [LARGE SCALE GENOMIC DNA]</scope>
    <source>
        <strain evidence="1 2">HDW9C</strain>
    </source>
</reference>
<organism evidence="1 2">
    <name type="scientific">Leucobacter viscericola</name>
    <dbReference type="NCBI Taxonomy" id="2714935"/>
    <lineage>
        <taxon>Bacteria</taxon>
        <taxon>Bacillati</taxon>
        <taxon>Actinomycetota</taxon>
        <taxon>Actinomycetes</taxon>
        <taxon>Micrococcales</taxon>
        <taxon>Microbacteriaceae</taxon>
        <taxon>Leucobacter</taxon>
    </lineage>
</organism>
<gene>
    <name evidence="1" type="ORF">G7068_13305</name>
</gene>
<dbReference type="KEGG" id="lvi:G7068_13305"/>
<evidence type="ECO:0000313" key="1">
    <source>
        <dbReference type="EMBL" id="QIK64063.1"/>
    </source>
</evidence>